<dbReference type="SMART" id="SM00507">
    <property type="entry name" value="HNHc"/>
    <property type="match status" value="1"/>
</dbReference>
<reference evidence="2 3" key="1">
    <citation type="submission" date="2018-08" db="EMBL/GenBank/DDBJ databases">
        <title>Fibrisoma montanum sp. nov., isolated from Danxia mountain soil.</title>
        <authorList>
            <person name="Huang Y."/>
        </authorList>
    </citation>
    <scope>NUCLEOTIDE SEQUENCE [LARGE SCALE GENOMIC DNA]</scope>
    <source>
        <strain evidence="2 3">HYT19</strain>
    </source>
</reference>
<keyword evidence="2" id="KW-0540">Nuclease</keyword>
<keyword evidence="3" id="KW-1185">Reference proteome</keyword>
<comment type="caution">
    <text evidence="2">The sequence shown here is derived from an EMBL/GenBank/DDBJ whole genome shotgun (WGS) entry which is preliminary data.</text>
</comment>
<dbReference type="InterPro" id="IPR052892">
    <property type="entry name" value="NA-targeting_endonuclease"/>
</dbReference>
<dbReference type="Pfam" id="PF01844">
    <property type="entry name" value="HNH"/>
    <property type="match status" value="1"/>
</dbReference>
<evidence type="ECO:0000313" key="2">
    <source>
        <dbReference type="EMBL" id="RIV27578.1"/>
    </source>
</evidence>
<keyword evidence="2" id="KW-0378">Hydrolase</keyword>
<keyword evidence="2" id="KW-0255">Endonuclease</keyword>
<evidence type="ECO:0000259" key="1">
    <source>
        <dbReference type="SMART" id="SM00507"/>
    </source>
</evidence>
<dbReference type="Proteomes" id="UP000283523">
    <property type="component" value="Unassembled WGS sequence"/>
</dbReference>
<organism evidence="2 3">
    <name type="scientific">Fibrisoma montanum</name>
    <dbReference type="NCBI Taxonomy" id="2305895"/>
    <lineage>
        <taxon>Bacteria</taxon>
        <taxon>Pseudomonadati</taxon>
        <taxon>Bacteroidota</taxon>
        <taxon>Cytophagia</taxon>
        <taxon>Cytophagales</taxon>
        <taxon>Spirosomataceae</taxon>
        <taxon>Fibrisoma</taxon>
    </lineage>
</organism>
<dbReference type="Gene3D" id="1.10.30.50">
    <property type="match status" value="1"/>
</dbReference>
<dbReference type="PANTHER" id="PTHR33877:SF1">
    <property type="entry name" value="TYPE IV METHYL-DIRECTED RESTRICTION ENZYME ECOKMCRA"/>
    <property type="match status" value="1"/>
</dbReference>
<gene>
    <name evidence="2" type="ORF">DYU11_04535</name>
</gene>
<dbReference type="CDD" id="cd00085">
    <property type="entry name" value="HNHc"/>
    <property type="match status" value="1"/>
</dbReference>
<feature type="domain" description="HNH nuclease" evidence="1">
    <location>
        <begin position="4"/>
        <end position="59"/>
    </location>
</feature>
<dbReference type="AlphaFoldDB" id="A0A418MJC8"/>
<dbReference type="GO" id="GO:0004519">
    <property type="term" value="F:endonuclease activity"/>
    <property type="evidence" value="ECO:0007669"/>
    <property type="project" value="UniProtKB-KW"/>
</dbReference>
<dbReference type="InterPro" id="IPR003615">
    <property type="entry name" value="HNH_nuc"/>
</dbReference>
<dbReference type="GO" id="GO:0008270">
    <property type="term" value="F:zinc ion binding"/>
    <property type="evidence" value="ECO:0007669"/>
    <property type="project" value="InterPro"/>
</dbReference>
<dbReference type="PANTHER" id="PTHR33877">
    <property type="entry name" value="SLL1193 PROTEIN"/>
    <property type="match status" value="1"/>
</dbReference>
<name>A0A418MJC8_9BACT</name>
<evidence type="ECO:0000313" key="3">
    <source>
        <dbReference type="Proteomes" id="UP000283523"/>
    </source>
</evidence>
<accession>A0A418MJC8</accession>
<dbReference type="GO" id="GO:0003676">
    <property type="term" value="F:nucleic acid binding"/>
    <property type="evidence" value="ECO:0007669"/>
    <property type="project" value="InterPro"/>
</dbReference>
<protein>
    <submittedName>
        <fullName evidence="2">HNH endonuclease</fullName>
    </submittedName>
</protein>
<sequence>MTGKRKQAVIQRSQGYCEYCQSPADFATEPFSIEHIIPRTRQGTSELDNLAYSCIGCNVYKSDTVESLDVVSQELAPLFNPRTMVWEDHFLWDDSLTGLVGKTAIGRVTIDVLRLNRKPLKNLRRALMAIGEHPPKLPPIK</sequence>
<dbReference type="InterPro" id="IPR002711">
    <property type="entry name" value="HNH"/>
</dbReference>
<proteinExistence type="predicted"/>
<dbReference type="OrthoDB" id="963483at2"/>
<dbReference type="EMBL" id="QXED01000001">
    <property type="protein sequence ID" value="RIV27578.1"/>
    <property type="molecule type" value="Genomic_DNA"/>
</dbReference>